<organism evidence="1 2">
    <name type="scientific">Streptomyces halobius</name>
    <dbReference type="NCBI Taxonomy" id="2879846"/>
    <lineage>
        <taxon>Bacteria</taxon>
        <taxon>Bacillati</taxon>
        <taxon>Actinomycetota</taxon>
        <taxon>Actinomycetes</taxon>
        <taxon>Kitasatosporales</taxon>
        <taxon>Streptomycetaceae</taxon>
        <taxon>Streptomyces</taxon>
    </lineage>
</organism>
<accession>A0ABY4M4I7</accession>
<evidence type="ECO:0000313" key="2">
    <source>
        <dbReference type="Proteomes" id="UP000830115"/>
    </source>
</evidence>
<dbReference type="EMBL" id="CP086322">
    <property type="protein sequence ID" value="UQA92667.1"/>
    <property type="molecule type" value="Genomic_DNA"/>
</dbReference>
<evidence type="ECO:0000313" key="1">
    <source>
        <dbReference type="EMBL" id="UQA92667.1"/>
    </source>
</evidence>
<gene>
    <name evidence="1" type="ORF">K9S39_13265</name>
</gene>
<proteinExistence type="predicted"/>
<keyword evidence="2" id="KW-1185">Reference proteome</keyword>
<dbReference type="Proteomes" id="UP000830115">
    <property type="component" value="Chromosome"/>
</dbReference>
<name>A0ABY4M4I7_9ACTN</name>
<protein>
    <submittedName>
        <fullName evidence="1">Uncharacterized protein</fullName>
    </submittedName>
</protein>
<sequence length="52" mass="6058">MGDEDKGEAFKEWLRKQGLTQEQSDAMYRQHGQAWLDYVDKAITTVHPHIVV</sequence>
<dbReference type="RefSeq" id="WP_248863531.1">
    <property type="nucleotide sequence ID" value="NZ_CP086322.1"/>
</dbReference>
<reference evidence="1" key="1">
    <citation type="submission" date="2021-10" db="EMBL/GenBank/DDBJ databases">
        <title>Streptomyces nigrumlapis sp.nov.,an antimicrobial producing actinobacterium isolated from Black Gobi rocks.</title>
        <authorList>
            <person name="Wen Y."/>
            <person name="Zhang W."/>
            <person name="Liu X.G."/>
        </authorList>
    </citation>
    <scope>NUCLEOTIDE SEQUENCE</scope>
    <source>
        <strain evidence="1">ST13-2-2</strain>
    </source>
</reference>